<dbReference type="AlphaFoldDB" id="A0A3D9L0M2"/>
<gene>
    <name evidence="3" type="ORF">C7460_11639</name>
</gene>
<organism evidence="3 4">
    <name type="scientific">Marinoscillum furvescens DSM 4134</name>
    <dbReference type="NCBI Taxonomy" id="1122208"/>
    <lineage>
        <taxon>Bacteria</taxon>
        <taxon>Pseudomonadati</taxon>
        <taxon>Bacteroidota</taxon>
        <taxon>Cytophagia</taxon>
        <taxon>Cytophagales</taxon>
        <taxon>Reichenbachiellaceae</taxon>
        <taxon>Marinoscillum</taxon>
    </lineage>
</organism>
<dbReference type="RefSeq" id="WP_170148042.1">
    <property type="nucleotide sequence ID" value="NZ_QREG01000016.1"/>
</dbReference>
<feature type="domain" description="BIG2" evidence="2">
    <location>
        <begin position="921"/>
        <end position="995"/>
    </location>
</feature>
<keyword evidence="1" id="KW-0732">Signal</keyword>
<dbReference type="Pfam" id="PF18962">
    <property type="entry name" value="Por_Secre_tail"/>
    <property type="match status" value="1"/>
</dbReference>
<dbReference type="SUPFAM" id="SSF49373">
    <property type="entry name" value="Invasin/intimin cell-adhesion fragments"/>
    <property type="match status" value="1"/>
</dbReference>
<dbReference type="InterPro" id="IPR026444">
    <property type="entry name" value="Secre_tail"/>
</dbReference>
<dbReference type="Pfam" id="PF02368">
    <property type="entry name" value="Big_2"/>
    <property type="match status" value="1"/>
</dbReference>
<sequence length="1088" mass="120409">MIRLMLCFLAVLCFSQAHSQALGYAQNRIAISADGNNQPDPDTWGGTVTASAPAADAGQTFTYNSAWQRGDEDDWSATPAALAMLANAGLESKLVHYSYNNFIGSPPHTSSRNVMKEGVDGALERWTDFDASVFYDVSADNEAAINHLADQIKISTESDPLYFISMGPSEFLYQALEKVKADGKESSINHFHIISHSNYNDNHIRREHHRRIEHILNDFPVSEGVNYTRIKDQNQSSNLHNGWSSSKVNGAKNWSPYHFLRDHFDQDCVFLWDMLNADASLSKPDISDAGMVWYLLNDDQDGNPGKLKTKFINGIKPGSNPEPDGYCPATEIYETDGLLVFEAERIALKGDWKLGTDEEHASGGKYIYYDGPNNYQNQAAKNTLSYSFKINTPGSYTFKWFVRQNEEERGKVEGKQGTDLSNDAWIRFSDGIGYWGSTQITDFIKFYGRSDPGFWLHGIGEKDHKHNWVNVKITEPGTYTMEIAGRSHGYQIDKIVMAKNINNWGSYTEKTEAQAQKYWSETGTIDPTCENLVVEGCETILAKDFTNLNVEGYDPTSLEWRVSVTWDGEAKQVIKCDGTNGTTRPAAAEVVYDGTPQGNATFIVHAMQEPDGESTYEVYINGTKVGEKQSTSSYEETHDIADEKLRNAIEELKIETQAPLKPGDVIMVTSNQVTNGKVPEGDKTATARGRWHALELCVDKSEAPIKEKVGFTSPPKAVSNEALEIQLTLNYSANEQRTLNVELQKPDGSYITDQSVTVERGYGSKEVTITLESNLAVAEGYKLITAMRPTGGTSQDNITTSEVLFDVVDGEVPPNEDNISFVDVPSEISTDDLQIPIRINYSATTDRDVNIEVKDAVYITNSFITVPACTNDTTIIINFESKLDVKDGYRFILAIRPVGGDWTTNIAKKEVYFNVVSSPSTIATVAIAEDSVGVAIDQSIKLTSSTTPEGEGITWSSSDASIATVDSEGNVTGITPGEATIRAVISNSNYDECSVTVIEADVEDPKILSATSQSPVILYPNPVHEHLNFINEGKTEKVFVYDLSGNLLLQHEPRQGVNSISFAELTTGVYLVNFKQDLEHRYVRIIKE</sequence>
<dbReference type="EMBL" id="QREG01000016">
    <property type="protein sequence ID" value="RED95981.1"/>
    <property type="molecule type" value="Genomic_DNA"/>
</dbReference>
<proteinExistence type="predicted"/>
<accession>A0A3D9L0M2</accession>
<reference evidence="3 4" key="1">
    <citation type="submission" date="2018-07" db="EMBL/GenBank/DDBJ databases">
        <title>Genomic Encyclopedia of Type Strains, Phase IV (KMG-IV): sequencing the most valuable type-strain genomes for metagenomic binning, comparative biology and taxonomic classification.</title>
        <authorList>
            <person name="Goeker M."/>
        </authorList>
    </citation>
    <scope>NUCLEOTIDE SEQUENCE [LARGE SCALE GENOMIC DNA]</scope>
    <source>
        <strain evidence="3 4">DSM 4134</strain>
    </source>
</reference>
<dbReference type="SMART" id="SM00635">
    <property type="entry name" value="BID_2"/>
    <property type="match status" value="1"/>
</dbReference>
<protein>
    <submittedName>
        <fullName evidence="3">Putative secreted protein (Por secretion system target)</fullName>
    </submittedName>
</protein>
<dbReference type="Proteomes" id="UP000256779">
    <property type="component" value="Unassembled WGS sequence"/>
</dbReference>
<dbReference type="NCBIfam" id="TIGR04183">
    <property type="entry name" value="Por_Secre_tail"/>
    <property type="match status" value="1"/>
</dbReference>
<feature type="chain" id="PRO_5017801963" evidence="1">
    <location>
        <begin position="20"/>
        <end position="1088"/>
    </location>
</feature>
<name>A0A3D9L0M2_MARFU</name>
<feature type="signal peptide" evidence="1">
    <location>
        <begin position="1"/>
        <end position="19"/>
    </location>
</feature>
<comment type="caution">
    <text evidence="3">The sequence shown here is derived from an EMBL/GenBank/DDBJ whole genome shotgun (WGS) entry which is preliminary data.</text>
</comment>
<dbReference type="Gene3D" id="2.60.40.1080">
    <property type="match status" value="1"/>
</dbReference>
<dbReference type="InterPro" id="IPR003343">
    <property type="entry name" value="Big_2"/>
</dbReference>
<evidence type="ECO:0000259" key="2">
    <source>
        <dbReference type="SMART" id="SM00635"/>
    </source>
</evidence>
<dbReference type="InterPro" id="IPR008964">
    <property type="entry name" value="Invasin/intimin_cell_adhesion"/>
</dbReference>
<keyword evidence="4" id="KW-1185">Reference proteome</keyword>
<evidence type="ECO:0000256" key="1">
    <source>
        <dbReference type="SAM" id="SignalP"/>
    </source>
</evidence>
<evidence type="ECO:0000313" key="4">
    <source>
        <dbReference type="Proteomes" id="UP000256779"/>
    </source>
</evidence>
<evidence type="ECO:0000313" key="3">
    <source>
        <dbReference type="EMBL" id="RED95981.1"/>
    </source>
</evidence>